<comment type="caution">
    <text evidence="1">The sequence shown here is derived from an EMBL/GenBank/DDBJ whole genome shotgun (WGS) entry which is preliminary data.</text>
</comment>
<dbReference type="Proteomes" id="UP001301769">
    <property type="component" value="Unassembled WGS sequence"/>
</dbReference>
<name>A0AAN6YJK2_9PEZI</name>
<protein>
    <submittedName>
        <fullName evidence="1">Uncharacterized protein</fullName>
    </submittedName>
</protein>
<evidence type="ECO:0000313" key="2">
    <source>
        <dbReference type="Proteomes" id="UP001301769"/>
    </source>
</evidence>
<reference evidence="1" key="2">
    <citation type="submission" date="2023-05" db="EMBL/GenBank/DDBJ databases">
        <authorList>
            <consortium name="Lawrence Berkeley National Laboratory"/>
            <person name="Steindorff A."/>
            <person name="Hensen N."/>
            <person name="Bonometti L."/>
            <person name="Westerberg I."/>
            <person name="Brannstrom I.O."/>
            <person name="Guillou S."/>
            <person name="Cros-Aarteil S."/>
            <person name="Calhoun S."/>
            <person name="Haridas S."/>
            <person name="Kuo A."/>
            <person name="Mondo S."/>
            <person name="Pangilinan J."/>
            <person name="Riley R."/>
            <person name="Labutti K."/>
            <person name="Andreopoulos B."/>
            <person name="Lipzen A."/>
            <person name="Chen C."/>
            <person name="Yanf M."/>
            <person name="Daum C."/>
            <person name="Ng V."/>
            <person name="Clum A."/>
            <person name="Ohm R."/>
            <person name="Martin F."/>
            <person name="Silar P."/>
            <person name="Natvig D."/>
            <person name="Lalanne C."/>
            <person name="Gautier V."/>
            <person name="Ament-Velasquez S.L."/>
            <person name="Kruys A."/>
            <person name="Hutchinson M.I."/>
            <person name="Powell A.J."/>
            <person name="Barry K."/>
            <person name="Miller A.N."/>
            <person name="Grigoriev I.V."/>
            <person name="Debuchy R."/>
            <person name="Gladieux P."/>
            <person name="Thoren M.H."/>
            <person name="Johannesson H."/>
        </authorList>
    </citation>
    <scope>NUCLEOTIDE SEQUENCE</scope>
    <source>
        <strain evidence="1">PSN293</strain>
    </source>
</reference>
<proteinExistence type="predicted"/>
<organism evidence="1 2">
    <name type="scientific">Rhypophila decipiens</name>
    <dbReference type="NCBI Taxonomy" id="261697"/>
    <lineage>
        <taxon>Eukaryota</taxon>
        <taxon>Fungi</taxon>
        <taxon>Dikarya</taxon>
        <taxon>Ascomycota</taxon>
        <taxon>Pezizomycotina</taxon>
        <taxon>Sordariomycetes</taxon>
        <taxon>Sordariomycetidae</taxon>
        <taxon>Sordariales</taxon>
        <taxon>Naviculisporaceae</taxon>
        <taxon>Rhypophila</taxon>
    </lineage>
</organism>
<dbReference type="EMBL" id="MU858049">
    <property type="protein sequence ID" value="KAK4219241.1"/>
    <property type="molecule type" value="Genomic_DNA"/>
</dbReference>
<reference evidence="1" key="1">
    <citation type="journal article" date="2023" name="Mol. Phylogenet. Evol.">
        <title>Genome-scale phylogeny and comparative genomics of the fungal order Sordariales.</title>
        <authorList>
            <person name="Hensen N."/>
            <person name="Bonometti L."/>
            <person name="Westerberg I."/>
            <person name="Brannstrom I.O."/>
            <person name="Guillou S."/>
            <person name="Cros-Aarteil S."/>
            <person name="Calhoun S."/>
            <person name="Haridas S."/>
            <person name="Kuo A."/>
            <person name="Mondo S."/>
            <person name="Pangilinan J."/>
            <person name="Riley R."/>
            <person name="LaButti K."/>
            <person name="Andreopoulos B."/>
            <person name="Lipzen A."/>
            <person name="Chen C."/>
            <person name="Yan M."/>
            <person name="Daum C."/>
            <person name="Ng V."/>
            <person name="Clum A."/>
            <person name="Steindorff A."/>
            <person name="Ohm R.A."/>
            <person name="Martin F."/>
            <person name="Silar P."/>
            <person name="Natvig D.O."/>
            <person name="Lalanne C."/>
            <person name="Gautier V."/>
            <person name="Ament-Velasquez S.L."/>
            <person name="Kruys A."/>
            <person name="Hutchinson M.I."/>
            <person name="Powell A.J."/>
            <person name="Barry K."/>
            <person name="Miller A.N."/>
            <person name="Grigoriev I.V."/>
            <person name="Debuchy R."/>
            <person name="Gladieux P."/>
            <person name="Hiltunen Thoren M."/>
            <person name="Johannesson H."/>
        </authorList>
    </citation>
    <scope>NUCLEOTIDE SEQUENCE</scope>
    <source>
        <strain evidence="1">PSN293</strain>
    </source>
</reference>
<dbReference type="AlphaFoldDB" id="A0AAN6YJK2"/>
<keyword evidence="2" id="KW-1185">Reference proteome</keyword>
<evidence type="ECO:0000313" key="1">
    <source>
        <dbReference type="EMBL" id="KAK4219241.1"/>
    </source>
</evidence>
<sequence length="210" mass="23849">MSDATSIFASCVCLEQTFTIREQPSAFWMITNDPVLPFQDRCQLTRFMNRWCQNATLFCTRQPQDQDRQTAFLDQNCNPRWWFETVTLSRSGTGDKNRPTLCGWKLCTKCLWSALREPIRANVITRMAPLLVVPRVQPGVLDVKGAPPNTTVLHEPCANTSDRGGKGCLWRMVFDDLRRADQGQGSKTAWAQDECGQLQLFEMDLLILGA</sequence>
<gene>
    <name evidence="1" type="ORF">QBC37DRAFT_153353</name>
</gene>
<accession>A0AAN6YJK2</accession>